<dbReference type="Gene3D" id="3.40.50.620">
    <property type="entry name" value="HUPs"/>
    <property type="match status" value="1"/>
</dbReference>
<dbReference type="InterPro" id="IPR049676">
    <property type="entry name" value="QatC"/>
</dbReference>
<comment type="caution">
    <text evidence="1">The sequence shown here is derived from an EMBL/GenBank/DDBJ whole genome shotgun (WGS) entry which is preliminary data.</text>
</comment>
<dbReference type="AlphaFoldDB" id="A0A149RQK4"/>
<dbReference type="Proteomes" id="UP000075526">
    <property type="component" value="Unassembled WGS sequence"/>
</dbReference>
<gene>
    <name evidence="1" type="ORF">AD933_05930</name>
</gene>
<dbReference type="InterPro" id="IPR014729">
    <property type="entry name" value="Rossmann-like_a/b/a_fold"/>
</dbReference>
<proteinExistence type="predicted"/>
<dbReference type="EMBL" id="LHZF01000155">
    <property type="protein sequence ID" value="KXV16646.1"/>
    <property type="molecule type" value="Genomic_DNA"/>
</dbReference>
<dbReference type="NCBIfam" id="NF041925">
    <property type="entry name" value="QatC"/>
    <property type="match status" value="1"/>
</dbReference>
<reference evidence="1 2" key="1">
    <citation type="submission" date="2015-06" db="EMBL/GenBank/DDBJ databases">
        <title>Improved classification and identification of acetic acid bacteria using matrix-assisted laser desorption/ionization time-of-flight mass spectrometry; Gluconobacter nephelii and Gluconobacter uchimurae are later heterotypic synonyms of Gluconobacter japonicus and Gluconobacter oxydans, respectively.</title>
        <authorList>
            <person name="Li L."/>
            <person name="Cleenwerck I."/>
            <person name="De Vuyst L."/>
            <person name="Vandamme P."/>
        </authorList>
    </citation>
    <scope>NUCLEOTIDE SEQUENCE [LARGE SCALE GENOMIC DNA]</scope>
    <source>
        <strain evidence="1 2">LMG 1552</strain>
    </source>
</reference>
<organism evidence="1 2">
    <name type="scientific">Acetobacter malorum</name>
    <dbReference type="NCBI Taxonomy" id="178901"/>
    <lineage>
        <taxon>Bacteria</taxon>
        <taxon>Pseudomonadati</taxon>
        <taxon>Pseudomonadota</taxon>
        <taxon>Alphaproteobacteria</taxon>
        <taxon>Acetobacterales</taxon>
        <taxon>Acetobacteraceae</taxon>
        <taxon>Acetobacter</taxon>
    </lineage>
</organism>
<protein>
    <recommendedName>
        <fullName evidence="3">7-cyano-7-deazaguanine synthase</fullName>
    </recommendedName>
</protein>
<accession>A0A149RQK4</accession>
<name>A0A149RQK4_9PROT</name>
<evidence type="ECO:0000313" key="2">
    <source>
        <dbReference type="Proteomes" id="UP000075526"/>
    </source>
</evidence>
<evidence type="ECO:0008006" key="3">
    <source>
        <dbReference type="Google" id="ProtNLM"/>
    </source>
</evidence>
<sequence>MKRHLLVGKLGPTDDPTVSTRTDEVRSDVQLLNAGGMAYGVQTALNELRKFDLVPSEIGIDLLALGALVYAADTRIARATEAQDGWTREIRISLPVSDVATWERARPVINRALGFLSGDRWEIELRTRPVGKGRLGGDAPLLNTDLRGVNLFSGGLDSLIGAIDSLVADERPLLVSHAGEGAGSKAQYLCHAALKAKFPRRRFEWVRLPMVFAHDLAEGVGSETSTRARSFLFFAFGVAAGTALHRPFDLKVPENGLIALNVPLDPLRLGALSTRTTHPFYMARWREIVAALGIDGSLSNPYWAMTKGEMVNACTDKPFLMTIADKSISCSSPAKLRWAGYAQGHCGYCVPCLIRRASMPDGDPTGYFLEDLRQRPLNSTEAEGVQIRSFQLAIARLRDRPDLAKILIHKPGPLYDHDLDDQGRMAGVYARGLEEVGRLLDGVRTRPR</sequence>
<evidence type="ECO:0000313" key="1">
    <source>
        <dbReference type="EMBL" id="KXV16646.1"/>
    </source>
</evidence>
<dbReference type="PATRIC" id="fig|178901.13.peg.1024"/>
<dbReference type="RefSeq" id="WP_061507933.1">
    <property type="nucleotide sequence ID" value="NZ_LHZF01000155.1"/>
</dbReference>